<proteinExistence type="predicted"/>
<evidence type="ECO:0000256" key="1">
    <source>
        <dbReference type="ARBA" id="ARBA00022801"/>
    </source>
</evidence>
<dbReference type="Proteomes" id="UP000317378">
    <property type="component" value="Unassembled WGS sequence"/>
</dbReference>
<keyword evidence="1" id="KW-0378">Hydrolase</keyword>
<dbReference type="NCBIfam" id="NF033748">
    <property type="entry name" value="class_F_sortase"/>
    <property type="match status" value="1"/>
</dbReference>
<comment type="caution">
    <text evidence="2">The sequence shown here is derived from an EMBL/GenBank/DDBJ whole genome shotgun (WGS) entry which is preliminary data.</text>
</comment>
<dbReference type="InterPro" id="IPR042001">
    <property type="entry name" value="Sortase_F"/>
</dbReference>
<dbReference type="SUPFAM" id="SSF63817">
    <property type="entry name" value="Sortase"/>
    <property type="match status" value="1"/>
</dbReference>
<dbReference type="Pfam" id="PF04203">
    <property type="entry name" value="Sortase"/>
    <property type="match status" value="1"/>
</dbReference>
<dbReference type="RefSeq" id="WP_119105157.1">
    <property type="nucleotide sequence ID" value="NZ_QXMJ01000309.1"/>
</dbReference>
<evidence type="ECO:0000313" key="3">
    <source>
        <dbReference type="Proteomes" id="UP000317378"/>
    </source>
</evidence>
<sequence length="233" mass="23972">MAAPQPPEPSTKASSRTARHTLLVPALAVGLGALIIHNSLASSPDLKPQAPPAAVASATPKVSASAGATGAARDATTARALPRSAPQRLSIPKIAVNAPFTALSLGASGQLNAPPDNNNNLVGWFQGGASPGERGSSIVVGHVDTKTGPAVFESLRTLERGSTVNITRADGIVATFKVDSVDSFSKANFPNDRVYADTNSPQLRLITCGGEYDHSAQDYTENVVVFAHLDSAK</sequence>
<gene>
    <name evidence="2" type="ORF">FGD71_038265</name>
</gene>
<dbReference type="InterPro" id="IPR005754">
    <property type="entry name" value="Sortase"/>
</dbReference>
<name>A0A505CYI7_9ACTN</name>
<accession>A0A505CYI7</accession>
<dbReference type="CDD" id="cd05829">
    <property type="entry name" value="Sortase_F"/>
    <property type="match status" value="1"/>
</dbReference>
<dbReference type="AlphaFoldDB" id="A0A505CYI7"/>
<dbReference type="InterPro" id="IPR023365">
    <property type="entry name" value="Sortase_dom-sf"/>
</dbReference>
<evidence type="ECO:0000313" key="2">
    <source>
        <dbReference type="EMBL" id="TPQ17113.1"/>
    </source>
</evidence>
<dbReference type="GO" id="GO:0016787">
    <property type="term" value="F:hydrolase activity"/>
    <property type="evidence" value="ECO:0007669"/>
    <property type="project" value="UniProtKB-KW"/>
</dbReference>
<protein>
    <submittedName>
        <fullName evidence="2">Class F sortase</fullName>
    </submittedName>
</protein>
<dbReference type="Gene3D" id="2.40.260.10">
    <property type="entry name" value="Sortase"/>
    <property type="match status" value="1"/>
</dbReference>
<dbReference type="OrthoDB" id="525039at2"/>
<dbReference type="EMBL" id="VCHX02000309">
    <property type="protein sequence ID" value="TPQ17113.1"/>
    <property type="molecule type" value="Genomic_DNA"/>
</dbReference>
<keyword evidence="3" id="KW-1185">Reference proteome</keyword>
<organism evidence="2 3">
    <name type="scientific">Streptomyces sporangiiformans</name>
    <dbReference type="NCBI Taxonomy" id="2315329"/>
    <lineage>
        <taxon>Bacteria</taxon>
        <taxon>Bacillati</taxon>
        <taxon>Actinomycetota</taxon>
        <taxon>Actinomycetes</taxon>
        <taxon>Kitasatosporales</taxon>
        <taxon>Streptomycetaceae</taxon>
        <taxon>Streptomyces</taxon>
    </lineage>
</organism>
<reference evidence="2 3" key="1">
    <citation type="submission" date="2019-06" db="EMBL/GenBank/DDBJ databases">
        <title>Streptomyces sporangiiformans sp. nov., a novel actinomycete isolated from soil in Mount Song.</title>
        <authorList>
            <person name="Han L."/>
        </authorList>
    </citation>
    <scope>NUCLEOTIDE SEQUENCE [LARGE SCALE GENOMIC DNA]</scope>
    <source>
        <strain evidence="2 3">NEAU-SSA 1</strain>
    </source>
</reference>